<name>A0A1G6J7E1_9RHOB</name>
<protein>
    <submittedName>
        <fullName evidence="1">Uncharacterized protein</fullName>
    </submittedName>
</protein>
<dbReference type="EMBL" id="FMZV01000001">
    <property type="protein sequence ID" value="SDC14764.1"/>
    <property type="molecule type" value="Genomic_DNA"/>
</dbReference>
<keyword evidence="2" id="KW-1185">Reference proteome</keyword>
<dbReference type="AlphaFoldDB" id="A0A1G6J7E1"/>
<reference evidence="2" key="1">
    <citation type="submission" date="2016-10" db="EMBL/GenBank/DDBJ databases">
        <authorList>
            <person name="Varghese N."/>
            <person name="Submissions S."/>
        </authorList>
    </citation>
    <scope>NUCLEOTIDE SEQUENCE [LARGE SCALE GENOMIC DNA]</scope>
    <source>
        <strain evidence="2">CGMCC 1.9108</strain>
    </source>
</reference>
<dbReference type="Proteomes" id="UP000199628">
    <property type="component" value="Unassembled WGS sequence"/>
</dbReference>
<gene>
    <name evidence="1" type="ORF">SAMN04488239_101294</name>
</gene>
<organism evidence="1 2">
    <name type="scientific">Ruegeria marina</name>
    <dbReference type="NCBI Taxonomy" id="639004"/>
    <lineage>
        <taxon>Bacteria</taxon>
        <taxon>Pseudomonadati</taxon>
        <taxon>Pseudomonadota</taxon>
        <taxon>Alphaproteobacteria</taxon>
        <taxon>Rhodobacterales</taxon>
        <taxon>Roseobacteraceae</taxon>
        <taxon>Ruegeria</taxon>
    </lineage>
</organism>
<proteinExistence type="predicted"/>
<evidence type="ECO:0000313" key="2">
    <source>
        <dbReference type="Proteomes" id="UP000199628"/>
    </source>
</evidence>
<evidence type="ECO:0000313" key="1">
    <source>
        <dbReference type="EMBL" id="SDC14764.1"/>
    </source>
</evidence>
<sequence>MANMNAHLQTRYRQYDMLANLDAVPSRDFVVGATATVETPLATPAAEVTGFGPSINGGTSLDLHLAAFNDDLATHGDDLFLRMVRVEVTGFADIAADIKRGPTEISGRVRYDATLDARMSALGEGLRDFDRRAGHLNPAQLAVTDESFDQ</sequence>
<accession>A0A1G6J7E1</accession>